<evidence type="ECO:0000313" key="4">
    <source>
        <dbReference type="Proteomes" id="UP000326396"/>
    </source>
</evidence>
<dbReference type="Proteomes" id="UP000326396">
    <property type="component" value="Linkage Group LG5"/>
</dbReference>
<feature type="region of interest" description="Disordered" evidence="1">
    <location>
        <begin position="152"/>
        <end position="175"/>
    </location>
</feature>
<dbReference type="PANTHER" id="PTHR36143:SF4">
    <property type="entry name" value="OS08G0177500 PROTEIN"/>
    <property type="match status" value="1"/>
</dbReference>
<evidence type="ECO:0000256" key="1">
    <source>
        <dbReference type="SAM" id="MobiDB-lite"/>
    </source>
</evidence>
<evidence type="ECO:0000256" key="2">
    <source>
        <dbReference type="SAM" id="Phobius"/>
    </source>
</evidence>
<keyword evidence="2" id="KW-0812">Transmembrane</keyword>
<feature type="compositionally biased region" description="Polar residues" evidence="1">
    <location>
        <begin position="270"/>
        <end position="279"/>
    </location>
</feature>
<protein>
    <submittedName>
        <fullName evidence="3">Uncharacterized protein</fullName>
    </submittedName>
</protein>
<evidence type="ECO:0000313" key="3">
    <source>
        <dbReference type="EMBL" id="KAD3642020.1"/>
    </source>
</evidence>
<dbReference type="AlphaFoldDB" id="A0A5N6MP31"/>
<dbReference type="EMBL" id="SZYD01000015">
    <property type="protein sequence ID" value="KAD3642020.1"/>
    <property type="molecule type" value="Genomic_DNA"/>
</dbReference>
<reference evidence="3 4" key="1">
    <citation type="submission" date="2019-05" db="EMBL/GenBank/DDBJ databases">
        <title>Mikania micrantha, genome provides insights into the molecular mechanism of rapid growth.</title>
        <authorList>
            <person name="Liu B."/>
        </authorList>
    </citation>
    <scope>NUCLEOTIDE SEQUENCE [LARGE SCALE GENOMIC DNA]</scope>
    <source>
        <strain evidence="3">NLD-2019</strain>
        <tissue evidence="3">Leaf</tissue>
    </source>
</reference>
<sequence>MGMKGHPQSTCGGGGSGGGSGGWMLKNKMVMVAVAVVILAGVLGVMVVQKVKDRRLFNLVIKDKDRQILSLNLLLQLLIVQKERQYAKENKRKNQDLNAKLYSLRTQKTELVNKIIEMRSTIGSMRDEHRALELAIDEKQNEIKLKESEIRDMKSSLQTPPKIWSGSSIDPSNHEVNLTSKVTTTNVKEPNHQDIINPDVKVQKPKDEDSEKLASYKGHIDNAKIETNTTTNGRLAIMEMRGSEENGIGLAMKGRKFFIGATESQRDKSNGQNEKSQLKANLEEGPTEVTQNKSNRTNGEAGRVDEDEAETEVDVKSFKNGSEEDRDDKEETEE</sequence>
<dbReference type="PANTHER" id="PTHR36143">
    <property type="entry name" value="OS08G0177500 PROTEIN"/>
    <property type="match status" value="1"/>
</dbReference>
<gene>
    <name evidence="3" type="ORF">E3N88_31244</name>
</gene>
<feature type="region of interest" description="Disordered" evidence="1">
    <location>
        <begin position="263"/>
        <end position="334"/>
    </location>
</feature>
<organism evidence="3 4">
    <name type="scientific">Mikania micrantha</name>
    <name type="common">bitter vine</name>
    <dbReference type="NCBI Taxonomy" id="192012"/>
    <lineage>
        <taxon>Eukaryota</taxon>
        <taxon>Viridiplantae</taxon>
        <taxon>Streptophyta</taxon>
        <taxon>Embryophyta</taxon>
        <taxon>Tracheophyta</taxon>
        <taxon>Spermatophyta</taxon>
        <taxon>Magnoliopsida</taxon>
        <taxon>eudicotyledons</taxon>
        <taxon>Gunneridae</taxon>
        <taxon>Pentapetalae</taxon>
        <taxon>asterids</taxon>
        <taxon>campanulids</taxon>
        <taxon>Asterales</taxon>
        <taxon>Asteraceae</taxon>
        <taxon>Asteroideae</taxon>
        <taxon>Heliantheae alliance</taxon>
        <taxon>Eupatorieae</taxon>
        <taxon>Mikania</taxon>
    </lineage>
</organism>
<comment type="caution">
    <text evidence="3">The sequence shown here is derived from an EMBL/GenBank/DDBJ whole genome shotgun (WGS) entry which is preliminary data.</text>
</comment>
<feature type="compositionally biased region" description="Basic and acidic residues" evidence="1">
    <location>
        <begin position="313"/>
        <end position="323"/>
    </location>
</feature>
<dbReference type="OrthoDB" id="656845at2759"/>
<feature type="compositionally biased region" description="Polar residues" evidence="1">
    <location>
        <begin position="288"/>
        <end position="298"/>
    </location>
</feature>
<feature type="compositionally biased region" description="Polar residues" evidence="1">
    <location>
        <begin position="155"/>
        <end position="175"/>
    </location>
</feature>
<proteinExistence type="predicted"/>
<name>A0A5N6MP31_9ASTR</name>
<feature type="transmembrane region" description="Helical" evidence="2">
    <location>
        <begin position="29"/>
        <end position="48"/>
    </location>
</feature>
<feature type="compositionally biased region" description="Acidic residues" evidence="1">
    <location>
        <begin position="324"/>
        <end position="334"/>
    </location>
</feature>
<keyword evidence="2" id="KW-1133">Transmembrane helix</keyword>
<keyword evidence="2" id="KW-0472">Membrane</keyword>
<accession>A0A5N6MP31</accession>
<keyword evidence="4" id="KW-1185">Reference proteome</keyword>